<organism evidence="2 3">
    <name type="scientific">Candidatus Anaerobiospirillum pullicola</name>
    <dbReference type="NCBI Taxonomy" id="2838451"/>
    <lineage>
        <taxon>Bacteria</taxon>
        <taxon>Pseudomonadati</taxon>
        <taxon>Pseudomonadota</taxon>
        <taxon>Gammaproteobacteria</taxon>
        <taxon>Aeromonadales</taxon>
        <taxon>Succinivibrionaceae</taxon>
        <taxon>Anaerobiospirillum</taxon>
    </lineage>
</organism>
<reference evidence="2" key="2">
    <citation type="submission" date="2021-04" db="EMBL/GenBank/DDBJ databases">
        <authorList>
            <person name="Gilroy R."/>
        </authorList>
    </citation>
    <scope>NUCLEOTIDE SEQUENCE</scope>
    <source>
        <strain evidence="2">378</strain>
    </source>
</reference>
<feature type="region of interest" description="Disordered" evidence="1">
    <location>
        <begin position="120"/>
        <end position="147"/>
    </location>
</feature>
<comment type="caution">
    <text evidence="2">The sequence shown here is derived from an EMBL/GenBank/DDBJ whole genome shotgun (WGS) entry which is preliminary data.</text>
</comment>
<dbReference type="EMBL" id="JAHLFE010000210">
    <property type="protein sequence ID" value="MBU3845221.1"/>
    <property type="molecule type" value="Genomic_DNA"/>
</dbReference>
<evidence type="ECO:0000313" key="2">
    <source>
        <dbReference type="EMBL" id="MBU3845221.1"/>
    </source>
</evidence>
<sequence length="147" mass="16603">MAGNVEYCAAAFAGSGQQLFLAQAQFAQVSPLFLQGATLCVWLEEHQGEEQVAVWTDVAAMKRHLLYLNNLNIAMEMLLGWMLHLFKTQVEWLYTLQGYTQDGTMGQLELVAKRQSKLKSALSSGKAKKVERKKAKQSRVANRKRRK</sequence>
<proteinExistence type="predicted"/>
<feature type="compositionally biased region" description="Basic residues" evidence="1">
    <location>
        <begin position="126"/>
        <end position="147"/>
    </location>
</feature>
<gene>
    <name evidence="2" type="ORF">H9847_10245</name>
</gene>
<accession>A0A948THW7</accession>
<dbReference type="AlphaFoldDB" id="A0A948THW7"/>
<evidence type="ECO:0000313" key="3">
    <source>
        <dbReference type="Proteomes" id="UP000733611"/>
    </source>
</evidence>
<dbReference type="Proteomes" id="UP000733611">
    <property type="component" value="Unassembled WGS sequence"/>
</dbReference>
<reference evidence="2" key="1">
    <citation type="journal article" date="2021" name="PeerJ">
        <title>Extensive microbial diversity within the chicken gut microbiome revealed by metagenomics and culture.</title>
        <authorList>
            <person name="Gilroy R."/>
            <person name="Ravi A."/>
            <person name="Getino M."/>
            <person name="Pursley I."/>
            <person name="Horton D.L."/>
            <person name="Alikhan N.F."/>
            <person name="Baker D."/>
            <person name="Gharbi K."/>
            <person name="Hall N."/>
            <person name="Watson M."/>
            <person name="Adriaenssens E.M."/>
            <person name="Foster-Nyarko E."/>
            <person name="Jarju S."/>
            <person name="Secka A."/>
            <person name="Antonio M."/>
            <person name="Oren A."/>
            <person name="Chaudhuri R.R."/>
            <person name="La Ragione R."/>
            <person name="Hildebrand F."/>
            <person name="Pallen M.J."/>
        </authorList>
    </citation>
    <scope>NUCLEOTIDE SEQUENCE</scope>
    <source>
        <strain evidence="2">378</strain>
    </source>
</reference>
<name>A0A948THW7_9GAMM</name>
<protein>
    <submittedName>
        <fullName evidence="2">Uncharacterized protein</fullName>
    </submittedName>
</protein>
<evidence type="ECO:0000256" key="1">
    <source>
        <dbReference type="SAM" id="MobiDB-lite"/>
    </source>
</evidence>